<keyword evidence="2" id="KW-0969">Cilium</keyword>
<proteinExistence type="predicted"/>
<dbReference type="InterPro" id="IPR009875">
    <property type="entry name" value="PilZ_domain"/>
</dbReference>
<evidence type="ECO:0000259" key="1">
    <source>
        <dbReference type="Pfam" id="PF07238"/>
    </source>
</evidence>
<dbReference type="Gene3D" id="2.40.10.220">
    <property type="entry name" value="predicted glycosyltransferase like domains"/>
    <property type="match status" value="1"/>
</dbReference>
<gene>
    <name evidence="2" type="ORF">EDC37_10185</name>
</gene>
<reference evidence="2 3" key="1">
    <citation type="submission" date="2019-03" db="EMBL/GenBank/DDBJ databases">
        <title>Genomic Encyclopedia of Type Strains, Phase IV (KMG-IV): sequencing the most valuable type-strain genomes for metagenomic binning, comparative biology and taxonomic classification.</title>
        <authorList>
            <person name="Goeker M."/>
        </authorList>
    </citation>
    <scope>NUCLEOTIDE SEQUENCE [LARGE SCALE GENOMIC DNA]</scope>
    <source>
        <strain evidence="2 3">DSM 20467</strain>
    </source>
</reference>
<dbReference type="AlphaFoldDB" id="A0A4R3KEY6"/>
<evidence type="ECO:0000313" key="2">
    <source>
        <dbReference type="EMBL" id="TCS81914.1"/>
    </source>
</evidence>
<dbReference type="GO" id="GO:0035438">
    <property type="term" value="F:cyclic-di-GMP binding"/>
    <property type="evidence" value="ECO:0007669"/>
    <property type="project" value="InterPro"/>
</dbReference>
<dbReference type="Pfam" id="PF07238">
    <property type="entry name" value="PilZ"/>
    <property type="match status" value="1"/>
</dbReference>
<sequence length="239" mass="27448">MEKKISDILEATTGAEVACANDRRISYLARIKLVMNSEIDFTLVKTVSGKACNVKEVPFKKDDDILVILKTADCCYSYQEKCTYIKMGHFFTLSVKHPTVLRREQKREFVRTPISKDILIFIVAQNKRQECEQLLQNGFSINTRQVKSFDVSGGGIAFYDKAAIGTKTNLLVNLSFIAPELNDFHQPAEVLRCTKVKENEELYLIGARFVELSFMTQQKINRFVFAQIRERTRKKKSIE</sequence>
<keyword evidence="3" id="KW-1185">Reference proteome</keyword>
<evidence type="ECO:0000313" key="3">
    <source>
        <dbReference type="Proteomes" id="UP000295188"/>
    </source>
</evidence>
<feature type="domain" description="PilZ" evidence="1">
    <location>
        <begin position="105"/>
        <end position="226"/>
    </location>
</feature>
<organism evidence="2 3">
    <name type="scientific">Pectinatus cerevisiiphilus</name>
    <dbReference type="NCBI Taxonomy" id="86956"/>
    <lineage>
        <taxon>Bacteria</taxon>
        <taxon>Bacillati</taxon>
        <taxon>Bacillota</taxon>
        <taxon>Negativicutes</taxon>
        <taxon>Selenomonadales</taxon>
        <taxon>Selenomonadaceae</taxon>
        <taxon>Pectinatus</taxon>
    </lineage>
</organism>
<dbReference type="Proteomes" id="UP000295188">
    <property type="component" value="Unassembled WGS sequence"/>
</dbReference>
<dbReference type="RefSeq" id="WP_132546898.1">
    <property type="nucleotide sequence ID" value="NZ_SMAA01000001.1"/>
</dbReference>
<protein>
    <submittedName>
        <fullName evidence="2">C-di-GMP-binding flagellar brake protein YcgR</fullName>
    </submittedName>
</protein>
<name>A0A4R3KEY6_9FIRM</name>
<comment type="caution">
    <text evidence="2">The sequence shown here is derived from an EMBL/GenBank/DDBJ whole genome shotgun (WGS) entry which is preliminary data.</text>
</comment>
<keyword evidence="2" id="KW-0966">Cell projection</keyword>
<keyword evidence="2" id="KW-0282">Flagellum</keyword>
<accession>A0A4R3KEY6</accession>
<dbReference type="OrthoDB" id="5242935at2"/>
<dbReference type="EMBL" id="SMAA01000001">
    <property type="protein sequence ID" value="TCS81914.1"/>
    <property type="molecule type" value="Genomic_DNA"/>
</dbReference>